<evidence type="ECO:0000313" key="3">
    <source>
        <dbReference type="Proteomes" id="UP001501676"/>
    </source>
</evidence>
<dbReference type="Proteomes" id="UP001501676">
    <property type="component" value="Unassembled WGS sequence"/>
</dbReference>
<organism evidence="2 3">
    <name type="scientific">Cryptosporangium minutisporangium</name>
    <dbReference type="NCBI Taxonomy" id="113569"/>
    <lineage>
        <taxon>Bacteria</taxon>
        <taxon>Bacillati</taxon>
        <taxon>Actinomycetota</taxon>
        <taxon>Actinomycetes</taxon>
        <taxon>Cryptosporangiales</taxon>
        <taxon>Cryptosporangiaceae</taxon>
        <taxon>Cryptosporangium</taxon>
    </lineage>
</organism>
<sequence length="246" mass="26521">MVPGPSLIRTARRAGSSSHHHGSHRPLLGAVRPIESADPVELVVVPSCRRVADLRRAVRLTQYLGSELLVLASGRCTAGSVVDRYRGHLPGRLTAVDTSAEQPCFEHDLRFEADSISHRLSSRRSDVSRKRNLALLLARASGVRRLLFLDDDVAVPDRGDVRRATGGLDQGFTTVGLPVGQFPDHSVVCHAHRLAGGAQDGFIGAGALLVDPQRITSFFPDIYNEDWLFILDEVAAGAVATVGRAV</sequence>
<feature type="region of interest" description="Disordered" evidence="1">
    <location>
        <begin position="1"/>
        <end position="30"/>
    </location>
</feature>
<accession>A0ABP6SY56</accession>
<proteinExistence type="predicted"/>
<evidence type="ECO:0000313" key="2">
    <source>
        <dbReference type="EMBL" id="GAA3386998.1"/>
    </source>
</evidence>
<gene>
    <name evidence="2" type="ORF">GCM10020369_27880</name>
</gene>
<protein>
    <recommendedName>
        <fullName evidence="4">Glycosyltransferase</fullName>
    </recommendedName>
</protein>
<reference evidence="3" key="1">
    <citation type="journal article" date="2019" name="Int. J. Syst. Evol. Microbiol.">
        <title>The Global Catalogue of Microorganisms (GCM) 10K type strain sequencing project: providing services to taxonomists for standard genome sequencing and annotation.</title>
        <authorList>
            <consortium name="The Broad Institute Genomics Platform"/>
            <consortium name="The Broad Institute Genome Sequencing Center for Infectious Disease"/>
            <person name="Wu L."/>
            <person name="Ma J."/>
        </authorList>
    </citation>
    <scope>NUCLEOTIDE SEQUENCE [LARGE SCALE GENOMIC DNA]</scope>
    <source>
        <strain evidence="3">JCM 9458</strain>
    </source>
</reference>
<keyword evidence="3" id="KW-1185">Reference proteome</keyword>
<evidence type="ECO:0008006" key="4">
    <source>
        <dbReference type="Google" id="ProtNLM"/>
    </source>
</evidence>
<dbReference type="EMBL" id="BAAAYN010000017">
    <property type="protein sequence ID" value="GAA3386998.1"/>
    <property type="molecule type" value="Genomic_DNA"/>
</dbReference>
<evidence type="ECO:0000256" key="1">
    <source>
        <dbReference type="SAM" id="MobiDB-lite"/>
    </source>
</evidence>
<name>A0ABP6SY56_9ACTN</name>
<comment type="caution">
    <text evidence="2">The sequence shown here is derived from an EMBL/GenBank/DDBJ whole genome shotgun (WGS) entry which is preliminary data.</text>
</comment>